<feature type="chain" id="PRO_5026679618" evidence="1">
    <location>
        <begin position="30"/>
        <end position="88"/>
    </location>
</feature>
<feature type="non-terminal residue" evidence="2">
    <location>
        <position position="88"/>
    </location>
</feature>
<dbReference type="EMBL" id="CADCWJ010000393">
    <property type="protein sequence ID" value="CAA9563390.1"/>
    <property type="molecule type" value="Genomic_DNA"/>
</dbReference>
<proteinExistence type="predicted"/>
<sequence length="88" mass="8968">MTRFLLNRSGRTFGALIAGVILLGSPAVAQESSPPASPPGNTIDIALRAAMASITLDESALPDGYAFEGETFLTAEQSASGTIEATAL</sequence>
<accession>A0A6J4UY88</accession>
<gene>
    <name evidence="2" type="ORF">AVDCRST_MAG87-1758</name>
</gene>
<organism evidence="2">
    <name type="scientific">uncultured Thermomicrobiales bacterium</name>
    <dbReference type="NCBI Taxonomy" id="1645740"/>
    <lineage>
        <taxon>Bacteria</taxon>
        <taxon>Pseudomonadati</taxon>
        <taxon>Thermomicrobiota</taxon>
        <taxon>Thermomicrobia</taxon>
        <taxon>Thermomicrobiales</taxon>
        <taxon>environmental samples</taxon>
    </lineage>
</organism>
<dbReference type="AlphaFoldDB" id="A0A6J4UY88"/>
<evidence type="ECO:0000256" key="1">
    <source>
        <dbReference type="SAM" id="SignalP"/>
    </source>
</evidence>
<evidence type="ECO:0000313" key="2">
    <source>
        <dbReference type="EMBL" id="CAA9563390.1"/>
    </source>
</evidence>
<protein>
    <submittedName>
        <fullName evidence="2">Uncharacterized protein</fullName>
    </submittedName>
</protein>
<reference evidence="2" key="1">
    <citation type="submission" date="2020-02" db="EMBL/GenBank/DDBJ databases">
        <authorList>
            <person name="Meier V. D."/>
        </authorList>
    </citation>
    <scope>NUCLEOTIDE SEQUENCE</scope>
    <source>
        <strain evidence="2">AVDCRST_MAG87</strain>
    </source>
</reference>
<feature type="signal peptide" evidence="1">
    <location>
        <begin position="1"/>
        <end position="29"/>
    </location>
</feature>
<name>A0A6J4UY88_9BACT</name>
<keyword evidence="1" id="KW-0732">Signal</keyword>